<dbReference type="GO" id="GO:0009243">
    <property type="term" value="P:O antigen biosynthetic process"/>
    <property type="evidence" value="ECO:0007669"/>
    <property type="project" value="InterPro"/>
</dbReference>
<evidence type="ECO:0000259" key="1">
    <source>
        <dbReference type="Pfam" id="PF00483"/>
    </source>
</evidence>
<keyword evidence="2" id="KW-0808">Transferase</keyword>
<dbReference type="EMBL" id="AOHC02000052">
    <property type="protein sequence ID" value="EMY76265.1"/>
    <property type="molecule type" value="Genomic_DNA"/>
</dbReference>
<dbReference type="SUPFAM" id="SSF53448">
    <property type="entry name" value="Nucleotide-diphospho-sugar transferases"/>
    <property type="match status" value="1"/>
</dbReference>
<keyword evidence="2" id="KW-0548">Nucleotidyltransferase</keyword>
<proteinExistence type="predicted"/>
<accession>N1WBE6</accession>
<gene>
    <name evidence="2" type="primary">rfbF</name>
    <name evidence="2" type="ORF">LEP1GSC060_1530</name>
</gene>
<dbReference type="PANTHER" id="PTHR47183:SF1">
    <property type="entry name" value="GLUCOSE-1-PHOSPHATE CYTIDYLYLTRANSFERASE"/>
    <property type="match status" value="1"/>
</dbReference>
<dbReference type="NCBIfam" id="TIGR02623">
    <property type="entry name" value="G1P_cyt_trans"/>
    <property type="match status" value="1"/>
</dbReference>
<dbReference type="RefSeq" id="WP_003009633.1">
    <property type="nucleotide sequence ID" value="NZ_AOHC02000052.1"/>
</dbReference>
<keyword evidence="3" id="KW-1185">Reference proteome</keyword>
<dbReference type="CDD" id="cd02524">
    <property type="entry name" value="G1P_cytidylyltransferase"/>
    <property type="match status" value="1"/>
</dbReference>
<dbReference type="EC" id="2.7.7.33" evidence="2"/>
<dbReference type="PANTHER" id="PTHR47183">
    <property type="entry name" value="GLUCOSE-1-PHOSPHATE CYTIDYLYLTRANSFERASE-RELATED"/>
    <property type="match status" value="1"/>
</dbReference>
<feature type="domain" description="Nucleotidyl transferase" evidence="1">
    <location>
        <begin position="2"/>
        <end position="208"/>
    </location>
</feature>
<evidence type="ECO:0000313" key="2">
    <source>
        <dbReference type="EMBL" id="EMY76265.1"/>
    </source>
</evidence>
<dbReference type="OrthoDB" id="9801899at2"/>
<sequence>MKTVILCGGLGTRLSEETTVKPKPMVEIAGKPILWHIMKIYEYYGFGEFILALGYKGEVIKDYFLNYHARMSDLTVSLKSGTVDYSNPTAEDWNVQLIDTGALTMTGGRLLRLKDQLSKETFMVTYGDGVSNVDIQKLVSFHKSHGKLATVTAVRPPVRFGELSISGNQVTQFQEKPQAEEGWINGGFFVFEPEILNYIQDESTMLERAPLESLAKAGQLMAFHHAGYWQCMDTLRDKQTLEELWIHNKAPWKLT</sequence>
<evidence type="ECO:0000313" key="3">
    <source>
        <dbReference type="Proteomes" id="UP000012313"/>
    </source>
</evidence>
<organism evidence="2 3">
    <name type="scientific">Leptospira weilii serovar Ranarum str. ICFT</name>
    <dbReference type="NCBI Taxonomy" id="1218598"/>
    <lineage>
        <taxon>Bacteria</taxon>
        <taxon>Pseudomonadati</taxon>
        <taxon>Spirochaetota</taxon>
        <taxon>Spirochaetia</taxon>
        <taxon>Leptospirales</taxon>
        <taxon>Leptospiraceae</taxon>
        <taxon>Leptospira</taxon>
    </lineage>
</organism>
<comment type="caution">
    <text evidence="2">The sequence shown here is derived from an EMBL/GenBank/DDBJ whole genome shotgun (WGS) entry which is preliminary data.</text>
</comment>
<dbReference type="AlphaFoldDB" id="N1WBE6"/>
<dbReference type="InterPro" id="IPR029044">
    <property type="entry name" value="Nucleotide-diphossugar_trans"/>
</dbReference>
<dbReference type="Pfam" id="PF00483">
    <property type="entry name" value="NTP_transferase"/>
    <property type="match status" value="1"/>
</dbReference>
<dbReference type="Proteomes" id="UP000012313">
    <property type="component" value="Unassembled WGS sequence"/>
</dbReference>
<dbReference type="InterPro" id="IPR005835">
    <property type="entry name" value="NTP_transferase_dom"/>
</dbReference>
<dbReference type="STRING" id="1218598.LEP1GSC060_1530"/>
<reference evidence="2" key="1">
    <citation type="submission" date="2013-03" db="EMBL/GenBank/DDBJ databases">
        <authorList>
            <person name="Harkins D.M."/>
            <person name="Durkin A.S."/>
            <person name="Brinkac L.M."/>
            <person name="Haft D.H."/>
            <person name="Selengut J.D."/>
            <person name="Sanka R."/>
            <person name="DePew J."/>
            <person name="Purushe J."/>
            <person name="Hartskeerl R.A."/>
            <person name="Ahmed A."/>
            <person name="van der Linden H."/>
            <person name="Goris M.G.A."/>
            <person name="Vinetz J.M."/>
            <person name="Sutton G.G."/>
            <person name="Nierman W.C."/>
            <person name="Fouts D.E."/>
        </authorList>
    </citation>
    <scope>NUCLEOTIDE SEQUENCE [LARGE SCALE GENOMIC DNA]</scope>
    <source>
        <strain evidence="2">ICFT</strain>
    </source>
</reference>
<dbReference type="Gene3D" id="3.90.550.10">
    <property type="entry name" value="Spore Coat Polysaccharide Biosynthesis Protein SpsA, Chain A"/>
    <property type="match status" value="1"/>
</dbReference>
<dbReference type="GO" id="GO:0047343">
    <property type="term" value="F:glucose-1-phosphate cytidylyltransferase activity"/>
    <property type="evidence" value="ECO:0007669"/>
    <property type="project" value="UniProtKB-EC"/>
</dbReference>
<dbReference type="InterPro" id="IPR046981">
    <property type="entry name" value="G1P_cyt_trans"/>
</dbReference>
<dbReference type="InterPro" id="IPR013446">
    <property type="entry name" value="G1P_cyt_trans-like"/>
</dbReference>
<protein>
    <submittedName>
        <fullName evidence="2">Glucose-1-phosphate cytidylyltransferase</fullName>
        <ecNumber evidence="2">2.7.7.33</ecNumber>
    </submittedName>
</protein>
<name>N1WBE6_9LEPT</name>